<evidence type="ECO:0000256" key="4">
    <source>
        <dbReference type="ARBA" id="ARBA00011946"/>
    </source>
</evidence>
<keyword evidence="6" id="KW-0028">Amino-acid biosynthesis</keyword>
<evidence type="ECO:0000313" key="15">
    <source>
        <dbReference type="EMBL" id="GAA3618063.1"/>
    </source>
</evidence>
<dbReference type="InterPro" id="IPR013820">
    <property type="entry name" value="ATP_PRibTrfase_cat"/>
</dbReference>
<evidence type="ECO:0000256" key="7">
    <source>
        <dbReference type="ARBA" id="ARBA00022676"/>
    </source>
</evidence>
<evidence type="ECO:0000259" key="14">
    <source>
        <dbReference type="Pfam" id="PF01634"/>
    </source>
</evidence>
<dbReference type="SUPFAM" id="SSF53850">
    <property type="entry name" value="Periplasmic binding protein-like II"/>
    <property type="match status" value="1"/>
</dbReference>
<organism evidence="15 16">
    <name type="scientific">Kineosporia mesophila</name>
    <dbReference type="NCBI Taxonomy" id="566012"/>
    <lineage>
        <taxon>Bacteria</taxon>
        <taxon>Bacillati</taxon>
        <taxon>Actinomycetota</taxon>
        <taxon>Actinomycetes</taxon>
        <taxon>Kineosporiales</taxon>
        <taxon>Kineosporiaceae</taxon>
        <taxon>Kineosporia</taxon>
    </lineage>
</organism>
<dbReference type="Gene3D" id="3.40.190.10">
    <property type="entry name" value="Periplasmic binding protein-like II"/>
    <property type="match status" value="2"/>
</dbReference>
<keyword evidence="10" id="KW-0067">ATP-binding</keyword>
<proteinExistence type="predicted"/>
<evidence type="ECO:0000313" key="16">
    <source>
        <dbReference type="Proteomes" id="UP001501074"/>
    </source>
</evidence>
<dbReference type="PANTHER" id="PTHR21403">
    <property type="entry name" value="ATP PHOSPHORIBOSYLTRANSFERASE ATP-PRTASE"/>
    <property type="match status" value="1"/>
</dbReference>
<keyword evidence="16" id="KW-1185">Reference proteome</keyword>
<evidence type="ECO:0000256" key="11">
    <source>
        <dbReference type="ARBA" id="ARBA00023102"/>
    </source>
</evidence>
<keyword evidence="5" id="KW-0963">Cytoplasm</keyword>
<evidence type="ECO:0000256" key="8">
    <source>
        <dbReference type="ARBA" id="ARBA00022679"/>
    </source>
</evidence>
<name>A0ABP6ZU24_9ACTN</name>
<evidence type="ECO:0000256" key="5">
    <source>
        <dbReference type="ARBA" id="ARBA00022490"/>
    </source>
</evidence>
<evidence type="ECO:0000256" key="1">
    <source>
        <dbReference type="ARBA" id="ARBA00000915"/>
    </source>
</evidence>
<gene>
    <name evidence="15" type="primary">hisG</name>
    <name evidence="15" type="ORF">GCM10022223_38480</name>
</gene>
<dbReference type="NCBIfam" id="TIGR00070">
    <property type="entry name" value="hisG"/>
    <property type="match status" value="1"/>
</dbReference>
<comment type="catalytic activity">
    <reaction evidence="1">
        <text>1-(5-phospho-beta-D-ribosyl)-ATP + diphosphate = 5-phospho-alpha-D-ribose 1-diphosphate + ATP</text>
        <dbReference type="Rhea" id="RHEA:18473"/>
        <dbReference type="ChEBI" id="CHEBI:30616"/>
        <dbReference type="ChEBI" id="CHEBI:33019"/>
        <dbReference type="ChEBI" id="CHEBI:58017"/>
        <dbReference type="ChEBI" id="CHEBI:73183"/>
        <dbReference type="EC" id="2.4.2.17"/>
    </reaction>
</comment>
<dbReference type="RefSeq" id="WP_231480757.1">
    <property type="nucleotide sequence ID" value="NZ_BAAAZO010000006.1"/>
</dbReference>
<accession>A0ABP6ZU24</accession>
<reference evidence="16" key="1">
    <citation type="journal article" date="2019" name="Int. J. Syst. Evol. Microbiol.">
        <title>The Global Catalogue of Microorganisms (GCM) 10K type strain sequencing project: providing services to taxonomists for standard genome sequencing and annotation.</title>
        <authorList>
            <consortium name="The Broad Institute Genomics Platform"/>
            <consortium name="The Broad Institute Genome Sequencing Center for Infectious Disease"/>
            <person name="Wu L."/>
            <person name="Ma J."/>
        </authorList>
    </citation>
    <scope>NUCLEOTIDE SEQUENCE [LARGE SCALE GENOMIC DNA]</scope>
    <source>
        <strain evidence="16">JCM 16902</strain>
    </source>
</reference>
<evidence type="ECO:0000256" key="10">
    <source>
        <dbReference type="ARBA" id="ARBA00022840"/>
    </source>
</evidence>
<comment type="caution">
    <text evidence="15">The sequence shown here is derived from an EMBL/GenBank/DDBJ whole genome shotgun (WGS) entry which is preliminary data.</text>
</comment>
<evidence type="ECO:0000256" key="6">
    <source>
        <dbReference type="ARBA" id="ARBA00022605"/>
    </source>
</evidence>
<keyword evidence="9" id="KW-0547">Nucleotide-binding</keyword>
<dbReference type="EMBL" id="BAAAZO010000006">
    <property type="protein sequence ID" value="GAA3618063.1"/>
    <property type="molecule type" value="Genomic_DNA"/>
</dbReference>
<evidence type="ECO:0000256" key="3">
    <source>
        <dbReference type="ARBA" id="ARBA00004667"/>
    </source>
</evidence>
<dbReference type="EC" id="2.4.2.17" evidence="4 13"/>
<comment type="pathway">
    <text evidence="3">Amino-acid biosynthesis; L-histidine biosynthesis; L-histidine from 5-phospho-alpha-D-ribose 1-diphosphate: step 1/9.</text>
</comment>
<protein>
    <recommendedName>
        <fullName evidence="4 13">ATP phosphoribosyltransferase</fullName>
        <ecNumber evidence="4 13">2.4.2.17</ecNumber>
    </recommendedName>
</protein>
<dbReference type="Pfam" id="PF01634">
    <property type="entry name" value="HisG"/>
    <property type="match status" value="1"/>
</dbReference>
<comment type="subcellular location">
    <subcellularLocation>
        <location evidence="2">Cytoplasm</location>
    </subcellularLocation>
</comment>
<evidence type="ECO:0000256" key="13">
    <source>
        <dbReference type="NCBIfam" id="TIGR00070"/>
    </source>
</evidence>
<keyword evidence="8" id="KW-0808">Transferase</keyword>
<comment type="function">
    <text evidence="12">Catalyzes the condensation of ATP and 5-phosphoribose 1-diphosphate to form N'-(5'-phosphoribosyl)-ATP (PR-ATP). Has a crucial role in the pathway because the rate of histidine biosynthesis seems to be controlled primarily by regulation of HisG enzymatic activity.</text>
</comment>
<dbReference type="InterPro" id="IPR001348">
    <property type="entry name" value="ATP_PRibTrfase_HisG"/>
</dbReference>
<dbReference type="PANTHER" id="PTHR21403:SF10">
    <property type="entry name" value="ATP PHOSPHORIBOSYLTRANSFERASE"/>
    <property type="match status" value="1"/>
</dbReference>
<evidence type="ECO:0000256" key="2">
    <source>
        <dbReference type="ARBA" id="ARBA00004496"/>
    </source>
</evidence>
<evidence type="ECO:0000256" key="12">
    <source>
        <dbReference type="ARBA" id="ARBA00024861"/>
    </source>
</evidence>
<dbReference type="Proteomes" id="UP001501074">
    <property type="component" value="Unassembled WGS sequence"/>
</dbReference>
<keyword evidence="7 15" id="KW-0328">Glycosyltransferase</keyword>
<sequence length="337" mass="36693">MSDRQITLGIPKGSLQQSTLGIFERVGLQFTGGSRTLWLSSNDPEIVPVLLKPQEIPIYVKSGRLDAGLSGRDWIVEQDVLQDIAVKAELPFSRQTSRPIRWVLAVPQSSSIKTVEDLRAECDRRRLTGDPFVISTELTRISRMWLARQGVDAHVEFSWGATEAKAEYFADAIIEGVETGNSLRANHLREVAEVFSSTNQFFVSRKIYRDDEWKRNKLDAVSHLIRGALRANDVVELRVVADKPLSLEEILGPDARVVSASDAVNGQGFTATVTLPRASVPYALPAVIAAGATDAWVSPMSIYYSHEADATSKAAAEARNASASLPLAPVAPGTGLA</sequence>
<dbReference type="GO" id="GO:0016757">
    <property type="term" value="F:glycosyltransferase activity"/>
    <property type="evidence" value="ECO:0007669"/>
    <property type="project" value="UniProtKB-KW"/>
</dbReference>
<feature type="domain" description="ATP phosphoribosyltransferase catalytic" evidence="14">
    <location>
        <begin position="52"/>
        <end position="221"/>
    </location>
</feature>
<evidence type="ECO:0000256" key="9">
    <source>
        <dbReference type="ARBA" id="ARBA00022741"/>
    </source>
</evidence>
<keyword evidence="11" id="KW-0368">Histidine biosynthesis</keyword>